<sequence>MTAEKAPVPVSGNGGLPASGGPHALGETAGPDRVRVRLDVAYDGGPFSGWAVQPGLRTVQGSLEEALELILRRPVRVVVAGRTDAGVHARGQVVHLDLEAGEWASLPRRSDSPPEEVLARRLRGALSRVLAEETGALEVRRAVVPPAGFDARFSALWRRYSYRIADRPEQWDPTLRGITLWHKAPLDVGRMNGAAAQLLGLRDFLAFCKPREGSTTVRELQDFSFERTHDGVVVAHVRADAFCHNMVRALVGSALRVGEGIERPEWLHERMLARVRDAKTRLAPAHPLVLEEVGYPETGAELALRAEQTRALRDSV</sequence>
<dbReference type="InterPro" id="IPR001406">
    <property type="entry name" value="PsdUridine_synth_TruA"/>
</dbReference>
<dbReference type="SUPFAM" id="SSF55120">
    <property type="entry name" value="Pseudouridine synthase"/>
    <property type="match status" value="1"/>
</dbReference>
<dbReference type="PANTHER" id="PTHR11142:SF0">
    <property type="entry name" value="TRNA PSEUDOURIDINE SYNTHASE-LIKE 1"/>
    <property type="match status" value="1"/>
</dbReference>
<dbReference type="Proteomes" id="UP001304769">
    <property type="component" value="Unassembled WGS sequence"/>
</dbReference>
<dbReference type="InterPro" id="IPR020094">
    <property type="entry name" value="TruA/RsuA/RluB/E/F_N"/>
</dbReference>
<dbReference type="EC" id="5.4.99.12" evidence="4"/>
<comment type="similarity">
    <text evidence="1 4 5">Belongs to the tRNA pseudouridine synthase TruA family.</text>
</comment>
<dbReference type="InterPro" id="IPR020097">
    <property type="entry name" value="PsdUridine_synth_TruA_a/b_dom"/>
</dbReference>
<keyword evidence="9" id="KW-1185">Reference proteome</keyword>
<dbReference type="HAMAP" id="MF_00171">
    <property type="entry name" value="TruA"/>
    <property type="match status" value="1"/>
</dbReference>
<accession>A0ABU5T1B3</accession>
<comment type="caution">
    <text evidence="8">The sequence shown here is derived from an EMBL/GenBank/DDBJ whole genome shotgun (WGS) entry which is preliminary data.</text>
</comment>
<comment type="catalytic activity">
    <reaction evidence="4 5">
        <text>uridine(38/39/40) in tRNA = pseudouridine(38/39/40) in tRNA</text>
        <dbReference type="Rhea" id="RHEA:22376"/>
        <dbReference type="Rhea" id="RHEA-COMP:10085"/>
        <dbReference type="Rhea" id="RHEA-COMP:10087"/>
        <dbReference type="ChEBI" id="CHEBI:65314"/>
        <dbReference type="ChEBI" id="CHEBI:65315"/>
        <dbReference type="EC" id="5.4.99.12"/>
    </reaction>
</comment>
<keyword evidence="3 4" id="KW-0413">Isomerase</keyword>
<dbReference type="PANTHER" id="PTHR11142">
    <property type="entry name" value="PSEUDOURIDYLATE SYNTHASE"/>
    <property type="match status" value="1"/>
</dbReference>
<dbReference type="Gene3D" id="3.30.70.660">
    <property type="entry name" value="Pseudouridine synthase I, catalytic domain, C-terminal subdomain"/>
    <property type="match status" value="1"/>
</dbReference>
<evidence type="ECO:0000256" key="3">
    <source>
        <dbReference type="ARBA" id="ARBA00023235"/>
    </source>
</evidence>
<name>A0ABU5T1B3_9MICC</name>
<evidence type="ECO:0000256" key="1">
    <source>
        <dbReference type="ARBA" id="ARBA00009375"/>
    </source>
</evidence>
<dbReference type="EMBL" id="JAYGGQ010000001">
    <property type="protein sequence ID" value="MEA5453444.1"/>
    <property type="molecule type" value="Genomic_DNA"/>
</dbReference>
<organism evidence="8 9">
    <name type="scientific">Sinomonas terricola</name>
    <dbReference type="NCBI Taxonomy" id="3110330"/>
    <lineage>
        <taxon>Bacteria</taxon>
        <taxon>Bacillati</taxon>
        <taxon>Actinomycetota</taxon>
        <taxon>Actinomycetes</taxon>
        <taxon>Micrococcales</taxon>
        <taxon>Micrococcaceae</taxon>
        <taxon>Sinomonas</taxon>
    </lineage>
</organism>
<feature type="domain" description="Pseudouridine synthase I TruA alpha/beta" evidence="7">
    <location>
        <begin position="194"/>
        <end position="296"/>
    </location>
</feature>
<dbReference type="InterPro" id="IPR020103">
    <property type="entry name" value="PsdUridine_synth_cat_dom_sf"/>
</dbReference>
<dbReference type="Pfam" id="PF01416">
    <property type="entry name" value="PseudoU_synth_1"/>
    <property type="match status" value="1"/>
</dbReference>
<feature type="region of interest" description="Disordered" evidence="6">
    <location>
        <begin position="1"/>
        <end position="30"/>
    </location>
</feature>
<comment type="function">
    <text evidence="4">Formation of pseudouridine at positions 38, 39 and 40 in the anticodon stem and loop of transfer RNAs.</text>
</comment>
<evidence type="ECO:0000256" key="5">
    <source>
        <dbReference type="RuleBase" id="RU003792"/>
    </source>
</evidence>
<evidence type="ECO:0000256" key="2">
    <source>
        <dbReference type="ARBA" id="ARBA00022694"/>
    </source>
</evidence>
<proteinExistence type="inferred from homology"/>
<evidence type="ECO:0000256" key="6">
    <source>
        <dbReference type="SAM" id="MobiDB-lite"/>
    </source>
</evidence>
<reference evidence="8 9" key="1">
    <citation type="submission" date="2023-12" db="EMBL/GenBank/DDBJ databases">
        <title>Sinomonas terricola sp. nov, isolated from litchi orchard soil in Guangdong, PR China.</title>
        <authorList>
            <person name="Jiaxin W."/>
            <person name="Yang Z."/>
            <person name="Honghui Z."/>
        </authorList>
    </citation>
    <scope>NUCLEOTIDE SEQUENCE [LARGE SCALE GENOMIC DNA]</scope>
    <source>
        <strain evidence="8 9">JGH33</strain>
    </source>
</reference>
<dbReference type="GO" id="GO:0160147">
    <property type="term" value="F:tRNA pseudouridine(38-40) synthase activity"/>
    <property type="evidence" value="ECO:0007669"/>
    <property type="project" value="UniProtKB-EC"/>
</dbReference>
<dbReference type="InterPro" id="IPR020095">
    <property type="entry name" value="PsdUridine_synth_TruA_C"/>
</dbReference>
<evidence type="ECO:0000259" key="7">
    <source>
        <dbReference type="Pfam" id="PF01416"/>
    </source>
</evidence>
<keyword evidence="2 4" id="KW-0819">tRNA processing</keyword>
<evidence type="ECO:0000256" key="4">
    <source>
        <dbReference type="HAMAP-Rule" id="MF_00171"/>
    </source>
</evidence>
<dbReference type="CDD" id="cd02570">
    <property type="entry name" value="PseudoU_synth_EcTruA"/>
    <property type="match status" value="1"/>
</dbReference>
<feature type="active site" description="Nucleophile" evidence="4">
    <location>
        <position position="84"/>
    </location>
</feature>
<comment type="caution">
    <text evidence="4">Lacks conserved residue(s) required for the propagation of feature annotation.</text>
</comment>
<dbReference type="Gene3D" id="3.30.70.580">
    <property type="entry name" value="Pseudouridine synthase I, catalytic domain, N-terminal subdomain"/>
    <property type="match status" value="1"/>
</dbReference>
<evidence type="ECO:0000313" key="8">
    <source>
        <dbReference type="EMBL" id="MEA5453444.1"/>
    </source>
</evidence>
<feature type="binding site" evidence="4">
    <location>
        <position position="160"/>
    </location>
    <ligand>
        <name>substrate</name>
    </ligand>
</feature>
<protein>
    <recommendedName>
        <fullName evidence="4">tRNA pseudouridine synthase A</fullName>
        <ecNumber evidence="4">5.4.99.12</ecNumber>
    </recommendedName>
    <alternativeName>
        <fullName evidence="4">tRNA pseudouridine(38-40) synthase</fullName>
    </alternativeName>
    <alternativeName>
        <fullName evidence="4">tRNA pseudouridylate synthase I</fullName>
    </alternativeName>
    <alternativeName>
        <fullName evidence="4">tRNA-uridine isomerase I</fullName>
    </alternativeName>
</protein>
<comment type="subunit">
    <text evidence="4">Homodimer.</text>
</comment>
<gene>
    <name evidence="4 8" type="primary">truA</name>
    <name evidence="8" type="ORF">SPF06_01790</name>
</gene>
<evidence type="ECO:0000313" key="9">
    <source>
        <dbReference type="Proteomes" id="UP001304769"/>
    </source>
</evidence>
<dbReference type="NCBIfam" id="TIGR00071">
    <property type="entry name" value="hisT_truA"/>
    <property type="match status" value="1"/>
</dbReference>
<dbReference type="RefSeq" id="WP_323277208.1">
    <property type="nucleotide sequence ID" value="NZ_JAYGGQ010000001.1"/>
</dbReference>